<evidence type="ECO:0000256" key="1">
    <source>
        <dbReference type="SAM" id="MobiDB-lite"/>
    </source>
</evidence>
<protein>
    <submittedName>
        <fullName evidence="2">DNA-packaging protein FI</fullName>
    </submittedName>
</protein>
<feature type="compositionally biased region" description="Basic and acidic residues" evidence="1">
    <location>
        <begin position="50"/>
        <end position="62"/>
    </location>
</feature>
<reference evidence="2" key="1">
    <citation type="submission" date="2024-01" db="EMBL/GenBank/DDBJ databases">
        <title>New evidence supports the origin of RcGTA from prophage.</title>
        <authorList>
            <person name="Xu Y."/>
            <person name="Liu B."/>
            <person name="Chen F."/>
        </authorList>
    </citation>
    <scope>NUCLEOTIDE SEQUENCE</scope>
</reference>
<dbReference type="EMBL" id="PP232116">
    <property type="protein sequence ID" value="XAG98239.1"/>
    <property type="molecule type" value="Genomic_DNA"/>
</dbReference>
<feature type="region of interest" description="Disordered" evidence="1">
    <location>
        <begin position="40"/>
        <end position="70"/>
    </location>
</feature>
<sequence>MKLYAIDQVSISSVQPDTLKVGQSFEVSDKYGEELLQKLPHAVSNTAPKSKAESKPANKAEKAAPQNKSA</sequence>
<organism evidence="2">
    <name type="scientific">Mesorhizobium phage vB_MseS-P1</name>
    <dbReference type="NCBI Taxonomy" id="3120101"/>
    <lineage>
        <taxon>Viruses</taxon>
    </lineage>
</organism>
<evidence type="ECO:0000313" key="2">
    <source>
        <dbReference type="EMBL" id="XAG98239.1"/>
    </source>
</evidence>
<name>A0AB38ZLQ2_9VIRU</name>
<proteinExistence type="predicted"/>
<accession>A0AB38ZLQ2</accession>
<gene>
    <name evidence="2" type="ORF">vBMseSP1_gp35</name>
</gene>